<evidence type="ECO:0000256" key="3">
    <source>
        <dbReference type="ARBA" id="ARBA00022946"/>
    </source>
</evidence>
<dbReference type="GO" id="GO:0006631">
    <property type="term" value="P:fatty acid metabolic process"/>
    <property type="evidence" value="ECO:0007669"/>
    <property type="project" value="UniProtKB-KW"/>
</dbReference>
<keyword evidence="2" id="KW-0276">Fatty acid metabolism</keyword>
<dbReference type="KEGG" id="nlo:107226811"/>
<sequence length="297" mass="32311">MLGQLRQQVEFGSRVGRSITRTFSTNNRLLGPERYVETTQSDDGVRTITLCHSQSRNSLSLHTMKILIDDVTKEQDSLSLRSIVIRATPGKVFSAGHNLKELTTNDGVQHHKEVFATAGNLMKALMQSPVPVIAAVDGLAAAAGCQLVAACDMAVCTENSSFSTPGANFGIFCSTPGVFLARNVPRKVAAHMLFTGIPISAQEALRAGLVSKVVTDASKLDEEITTITSTINAKSRSVVRLGKRFLYEQLEVDTLTASSMASEMMVGNLRLKDGQEGVQGFREKRKPVWTHDYETNH</sequence>
<evidence type="ECO:0000256" key="1">
    <source>
        <dbReference type="ARBA" id="ARBA00004173"/>
    </source>
</evidence>
<dbReference type="CDD" id="cd06558">
    <property type="entry name" value="crotonase-like"/>
    <property type="match status" value="1"/>
</dbReference>
<reference evidence="9" key="1">
    <citation type="submission" date="2025-08" db="UniProtKB">
        <authorList>
            <consortium name="RefSeq"/>
        </authorList>
    </citation>
    <scope>IDENTIFICATION</scope>
    <source>
        <tissue evidence="9">Thorax and Abdomen</tissue>
    </source>
</reference>
<accession>A0A6J0C9Y4</accession>
<dbReference type="InParanoid" id="A0A6J0C9Y4"/>
<evidence type="ECO:0000256" key="7">
    <source>
        <dbReference type="ARBA" id="ARBA00040545"/>
    </source>
</evidence>
<keyword evidence="8" id="KW-1185">Reference proteome</keyword>
<dbReference type="InterPro" id="IPR001753">
    <property type="entry name" value="Enoyl-CoA_hydra/iso"/>
</dbReference>
<gene>
    <name evidence="9" type="primary">LOC107226811</name>
</gene>
<dbReference type="Pfam" id="PF00378">
    <property type="entry name" value="ECH_1"/>
    <property type="match status" value="1"/>
</dbReference>
<organism evidence="9">
    <name type="scientific">Neodiprion lecontei</name>
    <name type="common">Redheaded pine sawfly</name>
    <dbReference type="NCBI Taxonomy" id="441921"/>
    <lineage>
        <taxon>Eukaryota</taxon>
        <taxon>Metazoa</taxon>
        <taxon>Ecdysozoa</taxon>
        <taxon>Arthropoda</taxon>
        <taxon>Hexapoda</taxon>
        <taxon>Insecta</taxon>
        <taxon>Pterygota</taxon>
        <taxon>Neoptera</taxon>
        <taxon>Endopterygota</taxon>
        <taxon>Hymenoptera</taxon>
        <taxon>Tenthredinoidea</taxon>
        <taxon>Diprionidae</taxon>
        <taxon>Diprioninae</taxon>
        <taxon>Neodiprion</taxon>
    </lineage>
</organism>
<dbReference type="PANTHER" id="PTHR43602:SF1">
    <property type="entry name" value="ENOYL-COA HYDRATASE DOMAIN-CONTAINING PROTEIN 3, MITOCHONDRIAL"/>
    <property type="match status" value="1"/>
</dbReference>
<dbReference type="SUPFAM" id="SSF52096">
    <property type="entry name" value="ClpP/crotonase"/>
    <property type="match status" value="1"/>
</dbReference>
<comment type="subcellular location">
    <subcellularLocation>
        <location evidence="1">Mitochondrion</location>
    </subcellularLocation>
</comment>
<keyword evidence="5" id="KW-0496">Mitochondrion</keyword>
<dbReference type="FunCoup" id="A0A6J0C9Y4">
    <property type="interactions" value="699"/>
</dbReference>
<evidence type="ECO:0000256" key="5">
    <source>
        <dbReference type="ARBA" id="ARBA00023128"/>
    </source>
</evidence>
<evidence type="ECO:0000256" key="4">
    <source>
        <dbReference type="ARBA" id="ARBA00023098"/>
    </source>
</evidence>
<dbReference type="RefSeq" id="XP_015523220.1">
    <property type="nucleotide sequence ID" value="XM_015667734.2"/>
</dbReference>
<name>A0A6J0C9Y4_NEOLC</name>
<evidence type="ECO:0000313" key="9">
    <source>
        <dbReference type="RefSeq" id="XP_015523220.1"/>
    </source>
</evidence>
<dbReference type="InterPro" id="IPR029045">
    <property type="entry name" value="ClpP/crotonase-like_dom_sf"/>
</dbReference>
<keyword evidence="3" id="KW-0809">Transit peptide</keyword>
<dbReference type="Gene3D" id="3.90.226.10">
    <property type="entry name" value="2-enoyl-CoA Hydratase, Chain A, domain 1"/>
    <property type="match status" value="1"/>
</dbReference>
<comment type="function">
    <text evidence="6">May play a role in fatty acid biosynthesis and insulin sensitivity.</text>
</comment>
<dbReference type="Gene3D" id="1.10.12.10">
    <property type="entry name" value="Lyase 2-enoyl-coa Hydratase, Chain A, domain 2"/>
    <property type="match status" value="1"/>
</dbReference>
<protein>
    <recommendedName>
        <fullName evidence="7">Enoyl-CoA hydratase domain-containing protein 3, mitochondrial</fullName>
    </recommendedName>
</protein>
<dbReference type="Proteomes" id="UP000829291">
    <property type="component" value="Chromosome 1"/>
</dbReference>
<dbReference type="OrthoDB" id="2139957at2759"/>
<dbReference type="InterPro" id="IPR014748">
    <property type="entry name" value="Enoyl-CoA_hydra_C"/>
</dbReference>
<evidence type="ECO:0000256" key="6">
    <source>
        <dbReference type="ARBA" id="ARBA00037410"/>
    </source>
</evidence>
<dbReference type="AlphaFoldDB" id="A0A6J0C9Y4"/>
<dbReference type="GeneID" id="107226811"/>
<dbReference type="GO" id="GO:0005739">
    <property type="term" value="C:mitochondrion"/>
    <property type="evidence" value="ECO:0007669"/>
    <property type="project" value="UniProtKB-SubCell"/>
</dbReference>
<dbReference type="GO" id="GO:0016836">
    <property type="term" value="F:hydro-lyase activity"/>
    <property type="evidence" value="ECO:0007669"/>
    <property type="project" value="TreeGrafter"/>
</dbReference>
<dbReference type="InterPro" id="IPR052377">
    <property type="entry name" value="Mitochondrial_ECH-domain"/>
</dbReference>
<dbReference type="PANTHER" id="PTHR43602">
    <property type="match status" value="1"/>
</dbReference>
<keyword evidence="4" id="KW-0443">Lipid metabolism</keyword>
<evidence type="ECO:0000256" key="2">
    <source>
        <dbReference type="ARBA" id="ARBA00022832"/>
    </source>
</evidence>
<proteinExistence type="predicted"/>
<evidence type="ECO:0000313" key="8">
    <source>
        <dbReference type="Proteomes" id="UP000829291"/>
    </source>
</evidence>